<evidence type="ECO:0000259" key="1">
    <source>
        <dbReference type="Pfam" id="PF01979"/>
    </source>
</evidence>
<dbReference type="EMBL" id="VUNH01000005">
    <property type="protein sequence ID" value="MST55608.1"/>
    <property type="molecule type" value="Genomic_DNA"/>
</dbReference>
<name>A0A6L5YC30_9BACT</name>
<protein>
    <submittedName>
        <fullName evidence="2">Amidohydrolase</fullName>
    </submittedName>
</protein>
<dbReference type="Gene3D" id="3.20.20.140">
    <property type="entry name" value="Metal-dependent hydrolases"/>
    <property type="match status" value="1"/>
</dbReference>
<dbReference type="GO" id="GO:0016810">
    <property type="term" value="F:hydrolase activity, acting on carbon-nitrogen (but not peptide) bonds"/>
    <property type="evidence" value="ECO:0007669"/>
    <property type="project" value="InterPro"/>
</dbReference>
<dbReference type="CDD" id="cd01309">
    <property type="entry name" value="Met_dep_hydrolase_C"/>
    <property type="match status" value="1"/>
</dbReference>
<dbReference type="RefSeq" id="WP_154528695.1">
    <property type="nucleotide sequence ID" value="NZ_VUNH01000005.1"/>
</dbReference>
<comment type="caution">
    <text evidence="2">The sequence shown here is derived from an EMBL/GenBank/DDBJ whole genome shotgun (WGS) entry which is preliminary data.</text>
</comment>
<keyword evidence="2" id="KW-0378">Hydrolase</keyword>
<keyword evidence="3" id="KW-1185">Reference proteome</keyword>
<dbReference type="Proteomes" id="UP000473699">
    <property type="component" value="Unassembled WGS sequence"/>
</dbReference>
<dbReference type="InterPro" id="IPR032466">
    <property type="entry name" value="Metal_Hydrolase"/>
</dbReference>
<reference evidence="2 3" key="1">
    <citation type="submission" date="2019-08" db="EMBL/GenBank/DDBJ databases">
        <title>In-depth cultivation of the pig gut microbiome towards novel bacterial diversity and tailored functional studies.</title>
        <authorList>
            <person name="Wylensek D."/>
            <person name="Hitch T.C.A."/>
            <person name="Clavel T."/>
        </authorList>
    </citation>
    <scope>NUCLEOTIDE SEQUENCE [LARGE SCALE GENOMIC DNA]</scope>
    <source>
        <strain evidence="2 3">SM-530-WT-4B</strain>
    </source>
</reference>
<dbReference type="PANTHER" id="PTHR43135:SF3">
    <property type="entry name" value="ALPHA-D-RIBOSE 1-METHYLPHOSPHONATE 5-TRIPHOSPHATE DIPHOSPHATASE"/>
    <property type="match status" value="1"/>
</dbReference>
<sequence length="387" mass="41662">MKLIVNARVLPVSAAPIENGAVLVDGTKIAGVGEHLGAPEGTEIIDARGLTLTPGLVDAHTHITTSEETELYGMSDINEMTNPVTPGLSILDSIYVRDKNVAESREKGGVTCVQTLPGSANVIGGTGAIIKLKQASVVEEMLVKSPSCMKAALGENPIRVYKDNGHRTPTTRMGNAYIMRKALQDARNYLEKKKCRKDGEAFETSLDMEALALVLDRKIKLSVHSHRADDICTAVRIAEEFGLDFTIEHCTEGQFIAPWLAAHRVKAAVGPTFGVPVKPELRHQGWETLLALRDAGVHICILTDHPVIPLYGQIVSASLAARAGLTEAEALRCVTLSSAEHLGIEDRVGSIDAGKDADLVLWNGNPLDTRCHPVMTMIDGTVEYRAL</sequence>
<organism evidence="2 3">
    <name type="scientific">Pyramidobacter porci</name>
    <dbReference type="NCBI Taxonomy" id="2605789"/>
    <lineage>
        <taxon>Bacteria</taxon>
        <taxon>Thermotogati</taxon>
        <taxon>Synergistota</taxon>
        <taxon>Synergistia</taxon>
        <taxon>Synergistales</taxon>
        <taxon>Dethiosulfovibrionaceae</taxon>
        <taxon>Pyramidobacter</taxon>
    </lineage>
</organism>
<accession>A0A6L5YC30</accession>
<dbReference type="AlphaFoldDB" id="A0A6L5YC30"/>
<dbReference type="PANTHER" id="PTHR43135">
    <property type="entry name" value="ALPHA-D-RIBOSE 1-METHYLPHOSPHONATE 5-TRIPHOSPHATE DIPHOSPHATASE"/>
    <property type="match status" value="1"/>
</dbReference>
<proteinExistence type="predicted"/>
<evidence type="ECO:0000313" key="2">
    <source>
        <dbReference type="EMBL" id="MST55608.1"/>
    </source>
</evidence>
<dbReference type="SUPFAM" id="SSF51556">
    <property type="entry name" value="Metallo-dependent hydrolases"/>
    <property type="match status" value="1"/>
</dbReference>
<dbReference type="InterPro" id="IPR011059">
    <property type="entry name" value="Metal-dep_hydrolase_composite"/>
</dbReference>
<dbReference type="Pfam" id="PF01979">
    <property type="entry name" value="Amidohydro_1"/>
    <property type="match status" value="1"/>
</dbReference>
<evidence type="ECO:0000313" key="3">
    <source>
        <dbReference type="Proteomes" id="UP000473699"/>
    </source>
</evidence>
<feature type="domain" description="Amidohydrolase-related" evidence="1">
    <location>
        <begin position="51"/>
        <end position="381"/>
    </location>
</feature>
<dbReference type="InterPro" id="IPR051781">
    <property type="entry name" value="Metallo-dep_Hydrolase"/>
</dbReference>
<dbReference type="InterPro" id="IPR006680">
    <property type="entry name" value="Amidohydro-rel"/>
</dbReference>
<gene>
    <name evidence="2" type="ORF">FYJ74_06115</name>
</gene>
<dbReference type="SUPFAM" id="SSF51338">
    <property type="entry name" value="Composite domain of metallo-dependent hydrolases"/>
    <property type="match status" value="1"/>
</dbReference>